<dbReference type="AlphaFoldDB" id="A0A6G9Z7V2"/>
<dbReference type="EMBL" id="CP046173">
    <property type="protein sequence ID" value="QIS21481.1"/>
    <property type="molecule type" value="Genomic_DNA"/>
</dbReference>
<dbReference type="RefSeq" id="WP_167488774.1">
    <property type="nucleotide sequence ID" value="NZ_CP046173.1"/>
</dbReference>
<name>A0A6G9Z7V2_9NOCA</name>
<organism evidence="1 2">
    <name type="scientific">Nocardia terpenica</name>
    <dbReference type="NCBI Taxonomy" id="455432"/>
    <lineage>
        <taxon>Bacteria</taxon>
        <taxon>Bacillati</taxon>
        <taxon>Actinomycetota</taxon>
        <taxon>Actinomycetes</taxon>
        <taxon>Mycobacteriales</taxon>
        <taxon>Nocardiaceae</taxon>
        <taxon>Nocardia</taxon>
    </lineage>
</organism>
<reference evidence="1 2" key="1">
    <citation type="journal article" date="2019" name="ACS Chem. Biol.">
        <title>Identification and Mobilization of a Cryptic Antibiotic Biosynthesis Gene Locus from a Human-Pathogenic Nocardia Isolate.</title>
        <authorList>
            <person name="Herisse M."/>
            <person name="Ishida K."/>
            <person name="Porter J.L."/>
            <person name="Howden B."/>
            <person name="Hertweck C."/>
            <person name="Stinear T.P."/>
            <person name="Pidot S.J."/>
        </authorList>
    </citation>
    <scope>NUCLEOTIDE SEQUENCE [LARGE SCALE GENOMIC DNA]</scope>
    <source>
        <strain evidence="1 2">AUSMDU00012715</strain>
    </source>
</reference>
<sequence>MSVGLHIRHGSPWWESPDIWVVPGQDPNGSPGQPVAGQRAYLWARVWADQAVSGVQVDFWVADPSMQIRKSTATHIGSAYADIPAGGSREVLCLTPWNVTLINGGHECIVVEASSSADPLDPTPADPDLLDASAYPQIAQRNLSVLPVGAQMRREVLLTIGAGARRAETVEVALEPGDELPRHALATLGVRADCCTTEKIRATLTEKSMCGAADQEHLGDAQDEPIRLTVAPGTAKPVYVNVATTDALADGEYGLVRIVERAGDRVVGGVTLVVVGADDSEE</sequence>
<gene>
    <name evidence="1" type="ORF">F6W96_27245</name>
</gene>
<dbReference type="Proteomes" id="UP000500953">
    <property type="component" value="Chromosome"/>
</dbReference>
<proteinExistence type="predicted"/>
<evidence type="ECO:0000313" key="1">
    <source>
        <dbReference type="EMBL" id="QIS21481.1"/>
    </source>
</evidence>
<protein>
    <submittedName>
        <fullName evidence="1">Uncharacterized protein</fullName>
    </submittedName>
</protein>
<evidence type="ECO:0000313" key="2">
    <source>
        <dbReference type="Proteomes" id="UP000500953"/>
    </source>
</evidence>
<accession>A0A6G9Z7V2</accession>